<gene>
    <name evidence="3" type="ORF">N0F65_004462</name>
</gene>
<keyword evidence="2" id="KW-0472">Membrane</keyword>
<sequence length="391" mass="43667">MGGLQVRIRRRLANNTGNATAPNGTAASRSADLATEDAESQEFTTEQLTTLNVSGWLSIILFSGLALAILIMTYQHFRHRSSWRKQLFHVVLFTSVVVNLPDPILWITDPATESWRNTYPLRILSMLLQSMCKSYISICWSEVVSAGQSFSRRRINSYVMVFNALLLVWAISIPFLISRYPDDVYGQYAFMQSSLRYVLTYSGVVITLGYGVLLSYQGMRLRRRLLQAKGTVPAGSVEKSLNQLMLTVYVIVFADTMRIGSFILSECKVDIPMTSMVVCSSLIPCIFPTICMLYLMRRVSKPTGPRGKLAGGRRGEATLSRYMTDERPSYGSNASNATTPHSPEPDFPVGFALPQGRVSAMARLESRQVPQPIDSGYRPGNASPTFHWVRK</sequence>
<dbReference type="Proteomes" id="UP001146120">
    <property type="component" value="Unassembled WGS sequence"/>
</dbReference>
<evidence type="ECO:0000256" key="2">
    <source>
        <dbReference type="SAM" id="Phobius"/>
    </source>
</evidence>
<reference evidence="3" key="2">
    <citation type="journal article" date="2023" name="Microbiol Resour">
        <title>Decontamination and Annotation of the Draft Genome Sequence of the Oomycete Lagenidium giganteum ARSEF 373.</title>
        <authorList>
            <person name="Morgan W.R."/>
            <person name="Tartar A."/>
        </authorList>
    </citation>
    <scope>NUCLEOTIDE SEQUENCE</scope>
    <source>
        <strain evidence="3">ARSEF 373</strain>
    </source>
</reference>
<reference evidence="3" key="1">
    <citation type="submission" date="2022-11" db="EMBL/GenBank/DDBJ databases">
        <authorList>
            <person name="Morgan W.R."/>
            <person name="Tartar A."/>
        </authorList>
    </citation>
    <scope>NUCLEOTIDE SEQUENCE</scope>
    <source>
        <strain evidence="3">ARSEF 373</strain>
    </source>
</reference>
<keyword evidence="2" id="KW-0812">Transmembrane</keyword>
<feature type="transmembrane region" description="Helical" evidence="2">
    <location>
        <begin position="197"/>
        <end position="216"/>
    </location>
</feature>
<feature type="transmembrane region" description="Helical" evidence="2">
    <location>
        <begin position="157"/>
        <end position="177"/>
    </location>
</feature>
<evidence type="ECO:0000256" key="1">
    <source>
        <dbReference type="SAM" id="MobiDB-lite"/>
    </source>
</evidence>
<keyword evidence="2" id="KW-1133">Transmembrane helix</keyword>
<evidence type="ECO:0000313" key="4">
    <source>
        <dbReference type="Proteomes" id="UP001146120"/>
    </source>
</evidence>
<comment type="caution">
    <text evidence="3">The sequence shown here is derived from an EMBL/GenBank/DDBJ whole genome shotgun (WGS) entry which is preliminary data.</text>
</comment>
<feature type="compositionally biased region" description="Polar residues" evidence="1">
    <location>
        <begin position="330"/>
        <end position="341"/>
    </location>
</feature>
<feature type="transmembrane region" description="Helical" evidence="2">
    <location>
        <begin position="86"/>
        <end position="107"/>
    </location>
</feature>
<evidence type="ECO:0000313" key="3">
    <source>
        <dbReference type="EMBL" id="DBA04825.1"/>
    </source>
</evidence>
<proteinExistence type="predicted"/>
<feature type="region of interest" description="Disordered" evidence="1">
    <location>
        <begin position="304"/>
        <end position="349"/>
    </location>
</feature>
<feature type="transmembrane region" description="Helical" evidence="2">
    <location>
        <begin position="271"/>
        <end position="296"/>
    </location>
</feature>
<dbReference type="AlphaFoldDB" id="A0AAV2ZGE4"/>
<accession>A0AAV2ZGE4</accession>
<name>A0AAV2ZGE4_9STRA</name>
<feature type="transmembrane region" description="Helical" evidence="2">
    <location>
        <begin position="246"/>
        <end position="265"/>
    </location>
</feature>
<feature type="transmembrane region" description="Helical" evidence="2">
    <location>
        <begin position="53"/>
        <end position="74"/>
    </location>
</feature>
<feature type="region of interest" description="Disordered" evidence="1">
    <location>
        <begin position="369"/>
        <end position="391"/>
    </location>
</feature>
<keyword evidence="4" id="KW-1185">Reference proteome</keyword>
<organism evidence="3 4">
    <name type="scientific">Lagenidium giganteum</name>
    <dbReference type="NCBI Taxonomy" id="4803"/>
    <lineage>
        <taxon>Eukaryota</taxon>
        <taxon>Sar</taxon>
        <taxon>Stramenopiles</taxon>
        <taxon>Oomycota</taxon>
        <taxon>Peronosporomycetes</taxon>
        <taxon>Pythiales</taxon>
        <taxon>Pythiaceae</taxon>
    </lineage>
</organism>
<protein>
    <submittedName>
        <fullName evidence="3">Uncharacterized protein</fullName>
    </submittedName>
</protein>
<dbReference type="EMBL" id="DAKRPA010000005">
    <property type="protein sequence ID" value="DBA04825.1"/>
    <property type="molecule type" value="Genomic_DNA"/>
</dbReference>